<dbReference type="Proteomes" id="UP000019373">
    <property type="component" value="Unassembled WGS sequence"/>
</dbReference>
<feature type="compositionally biased region" description="Low complexity" evidence="1">
    <location>
        <begin position="658"/>
        <end position="667"/>
    </location>
</feature>
<evidence type="ECO:0000313" key="3">
    <source>
        <dbReference type="Proteomes" id="UP000019373"/>
    </source>
</evidence>
<gene>
    <name evidence="2" type="ORF">EPUS_05063</name>
</gene>
<evidence type="ECO:0000256" key="1">
    <source>
        <dbReference type="SAM" id="MobiDB-lite"/>
    </source>
</evidence>
<evidence type="ECO:0000313" key="2">
    <source>
        <dbReference type="EMBL" id="ERF72982.1"/>
    </source>
</evidence>
<organism evidence="2 3">
    <name type="scientific">Endocarpon pusillum (strain Z07020 / HMAS-L-300199)</name>
    <name type="common">Lichen-forming fungus</name>
    <dbReference type="NCBI Taxonomy" id="1263415"/>
    <lineage>
        <taxon>Eukaryota</taxon>
        <taxon>Fungi</taxon>
        <taxon>Dikarya</taxon>
        <taxon>Ascomycota</taxon>
        <taxon>Pezizomycotina</taxon>
        <taxon>Eurotiomycetes</taxon>
        <taxon>Chaetothyriomycetidae</taxon>
        <taxon>Verrucariales</taxon>
        <taxon>Verrucariaceae</taxon>
        <taxon>Endocarpon</taxon>
    </lineage>
</organism>
<feature type="compositionally biased region" description="Polar residues" evidence="1">
    <location>
        <begin position="231"/>
        <end position="251"/>
    </location>
</feature>
<dbReference type="RefSeq" id="XP_007801418.1">
    <property type="nucleotide sequence ID" value="XM_007803227.1"/>
</dbReference>
<name>U1G6I2_ENDPU</name>
<feature type="compositionally biased region" description="Polar residues" evidence="1">
    <location>
        <begin position="132"/>
        <end position="142"/>
    </location>
</feature>
<feature type="region of interest" description="Disordered" evidence="1">
    <location>
        <begin position="1"/>
        <end position="255"/>
    </location>
</feature>
<feature type="compositionally biased region" description="Low complexity" evidence="1">
    <location>
        <begin position="164"/>
        <end position="177"/>
    </location>
</feature>
<feature type="compositionally biased region" description="Basic and acidic residues" evidence="1">
    <location>
        <begin position="1"/>
        <end position="14"/>
    </location>
</feature>
<feature type="region of interest" description="Disordered" evidence="1">
    <location>
        <begin position="645"/>
        <end position="667"/>
    </location>
</feature>
<feature type="compositionally biased region" description="Low complexity" evidence="1">
    <location>
        <begin position="76"/>
        <end position="97"/>
    </location>
</feature>
<reference evidence="3" key="1">
    <citation type="journal article" date="2014" name="BMC Genomics">
        <title>Genome characteristics reveal the impact of lichenization on lichen-forming fungus Endocarpon pusillum Hedwig (Verrucariales, Ascomycota).</title>
        <authorList>
            <person name="Wang Y.-Y."/>
            <person name="Liu B."/>
            <person name="Zhang X.-Y."/>
            <person name="Zhou Q.-M."/>
            <person name="Zhang T."/>
            <person name="Li H."/>
            <person name="Yu Y.-F."/>
            <person name="Zhang X.-L."/>
            <person name="Hao X.-Y."/>
            <person name="Wang M."/>
            <person name="Wang L."/>
            <person name="Wei J.-C."/>
        </authorList>
    </citation>
    <scope>NUCLEOTIDE SEQUENCE [LARGE SCALE GENOMIC DNA]</scope>
    <source>
        <strain evidence="3">Z07020 / HMAS-L-300199</strain>
    </source>
</reference>
<accession>U1G6I2</accession>
<dbReference type="OrthoDB" id="10316505at2759"/>
<sequence>MAERRAAEDPRPPRDASPPEQVVEDSHLPQSASAPWQAARNMRPSPSAPPARQIARSARDGDGLRTHILPASQSVPSPGQAAARPRASPSVSPPRNAARSDRGAEGPSTRGQQTFRNDVAEQQVVPRRQATRSDLTQQQAAGSTEGGGSPGFYGTHASPSGPAQQQTVTSSRSRQNQLAHCTQAGHSASDQQQTAGSAGAGDGSRVRHRHGSGIGASSDIALPHRDLATGCTETPSQGLGSRNRITQNQGAGSVEGRQDLHLQSLRGLPKRGTQFDPRITHHNNHRQARLPLGEPCSREETINPIPNNSKLTKQEQRRAKRHHRYYTCLRTDIILGPKTDSKDGALAGALTAHEFAVCLVSKYNRELPRGWPGMKVVDDAEDDVSNGDAWLLEMGIDDHDEEQPWPYWLVSPALRVPCTPTRSEKPGETREGGIDWRKVTAFTWDHLSKNYVLDEAGTSFTTISTWSRGNRYTPGAEKLYVSRLKRLCIAIIHFEDVFHRVMEHTDPPPAWYIDDPHFQRNWRDNPNLGRLPLTQAQSIYQIAAIEDKPENMERLLQSIEPELHDPDNLYCWAPKRSFRDHGFDDDHEITFFISRTCTSAANALNWIETVTLFVRAAFACPAPLLGNRKYPPNLQGFARFLRGNHRPDGTSYRRDSSGDSSSSSGSE</sequence>
<protein>
    <submittedName>
        <fullName evidence="2">Uncharacterized protein</fullName>
    </submittedName>
</protein>
<feature type="compositionally biased region" description="Basic and acidic residues" evidence="1">
    <location>
        <begin position="645"/>
        <end position="657"/>
    </location>
</feature>
<dbReference type="HOGENOM" id="CLU_411615_0_0_1"/>
<feature type="compositionally biased region" description="Polar residues" evidence="1">
    <location>
        <begin position="178"/>
        <end position="196"/>
    </location>
</feature>
<proteinExistence type="predicted"/>
<dbReference type="AlphaFoldDB" id="U1G6I2"/>
<keyword evidence="3" id="KW-1185">Reference proteome</keyword>
<dbReference type="EMBL" id="KE721008">
    <property type="protein sequence ID" value="ERF72982.1"/>
    <property type="molecule type" value="Genomic_DNA"/>
</dbReference>
<dbReference type="GeneID" id="19240016"/>